<accession>A0A370G8U3</accession>
<reference evidence="3 4" key="1">
    <citation type="submission" date="2018-07" db="EMBL/GenBank/DDBJ databases">
        <title>Genomic Encyclopedia of Type Strains, Phase IV (KMG-IV): sequencing the most valuable type-strain genomes for metagenomic binning, comparative biology and taxonomic classification.</title>
        <authorList>
            <person name="Goeker M."/>
        </authorList>
    </citation>
    <scope>NUCLEOTIDE SEQUENCE [LARGE SCALE GENOMIC DNA]</scope>
    <source>
        <strain evidence="3 4">DSM 5603</strain>
    </source>
</reference>
<dbReference type="PANTHER" id="PTHR37017">
    <property type="entry name" value="AB HYDROLASE-1 DOMAIN-CONTAINING PROTEIN-RELATED"/>
    <property type="match status" value="1"/>
</dbReference>
<dbReference type="RefSeq" id="WP_114726477.1">
    <property type="nucleotide sequence ID" value="NZ_BJMI01000001.1"/>
</dbReference>
<comment type="caution">
    <text evidence="3">The sequence shown here is derived from an EMBL/GenBank/DDBJ whole genome shotgun (WGS) entry which is preliminary data.</text>
</comment>
<evidence type="ECO:0000313" key="4">
    <source>
        <dbReference type="Proteomes" id="UP000254958"/>
    </source>
</evidence>
<dbReference type="PANTHER" id="PTHR37017:SF11">
    <property type="entry name" value="ESTERASE_LIPASE_THIOESTERASE DOMAIN-CONTAINING PROTEIN"/>
    <property type="match status" value="1"/>
</dbReference>
<dbReference type="Pfam" id="PF12697">
    <property type="entry name" value="Abhydrolase_6"/>
    <property type="match status" value="1"/>
</dbReference>
<dbReference type="EMBL" id="JABEQI010000002">
    <property type="protein sequence ID" value="MBB2185819.1"/>
    <property type="molecule type" value="Genomic_DNA"/>
</dbReference>
<dbReference type="OrthoDB" id="9814966at2"/>
<dbReference type="Proteomes" id="UP000562982">
    <property type="component" value="Unassembled WGS sequence"/>
</dbReference>
<dbReference type="GO" id="GO:0016787">
    <property type="term" value="F:hydrolase activity"/>
    <property type="evidence" value="ECO:0007669"/>
    <property type="project" value="UniProtKB-KW"/>
</dbReference>
<gene>
    <name evidence="3" type="ORF">C7453_102424</name>
    <name evidence="2" type="ORF">HLH32_05385</name>
</gene>
<dbReference type="AlphaFoldDB" id="A0A370G8U3"/>
<evidence type="ECO:0000313" key="3">
    <source>
        <dbReference type="EMBL" id="RDI39630.1"/>
    </source>
</evidence>
<dbReference type="InterPro" id="IPR000073">
    <property type="entry name" value="AB_hydrolase_1"/>
</dbReference>
<evidence type="ECO:0000313" key="5">
    <source>
        <dbReference type="Proteomes" id="UP000562982"/>
    </source>
</evidence>
<protein>
    <submittedName>
        <fullName evidence="2">Alpha/beta hydrolase</fullName>
    </submittedName>
    <submittedName>
        <fullName evidence="3">Pimeloyl-ACP methyl ester carboxylesterase</fullName>
    </submittedName>
</protein>
<keyword evidence="2" id="KW-0378">Hydrolase</keyword>
<feature type="domain" description="AB hydrolase-1" evidence="1">
    <location>
        <begin position="11"/>
        <end position="246"/>
    </location>
</feature>
<sequence>MADTETGAAPLLLIHGAWQGAWVWDGFRAALARRGDQRPAIAVDLPGNGADGAPPATASLPAYLDHLDRIVADIGRPFSIVAHSGGGVVASALAERHPGLTRRLVYIAGMMLPSETGFADMVNHLLPTDPTASGVTPWLDWPIPGEISVVPPEAAIAFFLQDYPPALAVAASRRLTPQGERGRALTAHLTPERFGTIPRLYVQALRDRSVTLPLQRLMCDRLPGATIRTIDTGHAPHVVAPDALLDILLPFLDSPG</sequence>
<dbReference type="InterPro" id="IPR052897">
    <property type="entry name" value="Sec-Metab_Biosynth_Hydrolase"/>
</dbReference>
<dbReference type="InterPro" id="IPR029058">
    <property type="entry name" value="AB_hydrolase_fold"/>
</dbReference>
<evidence type="ECO:0000313" key="2">
    <source>
        <dbReference type="EMBL" id="MBB2185819.1"/>
    </source>
</evidence>
<reference evidence="2 5" key="2">
    <citation type="submission" date="2020-04" db="EMBL/GenBank/DDBJ databases">
        <title>Description of novel Gluconacetobacter.</title>
        <authorList>
            <person name="Sombolestani A."/>
        </authorList>
    </citation>
    <scope>NUCLEOTIDE SEQUENCE [LARGE SCALE GENOMIC DNA]</scope>
    <source>
        <strain evidence="2 5">LMG 1382</strain>
    </source>
</reference>
<dbReference type="SUPFAM" id="SSF53474">
    <property type="entry name" value="alpha/beta-Hydrolases"/>
    <property type="match status" value="1"/>
</dbReference>
<name>A0A370G8U3_GLULI</name>
<keyword evidence="4" id="KW-1185">Reference proteome</keyword>
<proteinExistence type="predicted"/>
<dbReference type="Proteomes" id="UP000254958">
    <property type="component" value="Unassembled WGS sequence"/>
</dbReference>
<dbReference type="Gene3D" id="3.40.50.1820">
    <property type="entry name" value="alpha/beta hydrolase"/>
    <property type="match status" value="1"/>
</dbReference>
<organism evidence="3 4">
    <name type="scientific">Gluconacetobacter liquefaciens</name>
    <name type="common">Acetobacter liquefaciens</name>
    <dbReference type="NCBI Taxonomy" id="89584"/>
    <lineage>
        <taxon>Bacteria</taxon>
        <taxon>Pseudomonadati</taxon>
        <taxon>Pseudomonadota</taxon>
        <taxon>Alphaproteobacteria</taxon>
        <taxon>Acetobacterales</taxon>
        <taxon>Acetobacteraceae</taxon>
        <taxon>Gluconacetobacter</taxon>
    </lineage>
</organism>
<evidence type="ECO:0000259" key="1">
    <source>
        <dbReference type="Pfam" id="PF12697"/>
    </source>
</evidence>
<dbReference type="EMBL" id="QQAW01000002">
    <property type="protein sequence ID" value="RDI39630.1"/>
    <property type="molecule type" value="Genomic_DNA"/>
</dbReference>